<evidence type="ECO:0000256" key="15">
    <source>
        <dbReference type="ARBA" id="ARBA00023159"/>
    </source>
</evidence>
<evidence type="ECO:0000256" key="4">
    <source>
        <dbReference type="ARBA" id="ARBA00022454"/>
    </source>
</evidence>
<feature type="compositionally biased region" description="Polar residues" evidence="23">
    <location>
        <begin position="73"/>
        <end position="87"/>
    </location>
</feature>
<evidence type="ECO:0000256" key="1">
    <source>
        <dbReference type="ARBA" id="ARBA00004123"/>
    </source>
</evidence>
<dbReference type="SMART" id="SM00360">
    <property type="entry name" value="RRM"/>
    <property type="match status" value="2"/>
</dbReference>
<name>A0A8B8E922_CRAVI</name>
<evidence type="ECO:0000256" key="23">
    <source>
        <dbReference type="SAM" id="MobiDB-lite"/>
    </source>
</evidence>
<dbReference type="GeneID" id="111132626"/>
<evidence type="ECO:0000256" key="12">
    <source>
        <dbReference type="ARBA" id="ARBA00022884"/>
    </source>
</evidence>
<dbReference type="FunFam" id="3.30.70.330:FF:000105">
    <property type="entry name" value="HIV Tat-specific factor 1 homolog"/>
    <property type="match status" value="1"/>
</dbReference>
<dbReference type="InterPro" id="IPR034392">
    <property type="entry name" value="TatSF1-like_RRM1"/>
</dbReference>
<keyword evidence="11" id="KW-0832">Ubl conjugation</keyword>
<dbReference type="KEGG" id="cvn:111132626"/>
<evidence type="ECO:0000256" key="16">
    <source>
        <dbReference type="ARBA" id="ARBA00023163"/>
    </source>
</evidence>
<evidence type="ECO:0000256" key="22">
    <source>
        <dbReference type="PROSITE-ProRule" id="PRU00176"/>
    </source>
</evidence>
<dbReference type="GO" id="GO:0000398">
    <property type="term" value="P:mRNA splicing, via spliceosome"/>
    <property type="evidence" value="ECO:0007669"/>
    <property type="project" value="InterPro"/>
</dbReference>
<dbReference type="InterPro" id="IPR000504">
    <property type="entry name" value="RRM_dom"/>
</dbReference>
<keyword evidence="4" id="KW-0158">Chromosome</keyword>
<dbReference type="InterPro" id="IPR012677">
    <property type="entry name" value="Nucleotide-bd_a/b_plait_sf"/>
</dbReference>
<evidence type="ECO:0000256" key="11">
    <source>
        <dbReference type="ARBA" id="ARBA00022843"/>
    </source>
</evidence>
<dbReference type="Gene3D" id="3.30.70.330">
    <property type="match status" value="2"/>
</dbReference>
<evidence type="ECO:0000259" key="24">
    <source>
        <dbReference type="PROSITE" id="PS50102"/>
    </source>
</evidence>
<keyword evidence="14" id="KW-0805">Transcription regulation</keyword>
<keyword evidence="9" id="KW-0677">Repeat</keyword>
<reference evidence="26" key="2">
    <citation type="submission" date="2025-08" db="UniProtKB">
        <authorList>
            <consortium name="RefSeq"/>
        </authorList>
    </citation>
    <scope>IDENTIFICATION</scope>
    <source>
        <tissue evidence="26">Whole sample</tissue>
    </source>
</reference>
<dbReference type="GO" id="GO:0005694">
    <property type="term" value="C:chromosome"/>
    <property type="evidence" value="ECO:0007669"/>
    <property type="project" value="UniProtKB-SubCell"/>
</dbReference>
<evidence type="ECO:0000256" key="3">
    <source>
        <dbReference type="ARBA" id="ARBA00007747"/>
    </source>
</evidence>
<evidence type="ECO:0000313" key="26">
    <source>
        <dbReference type="RefSeq" id="XP_022336164.1"/>
    </source>
</evidence>
<dbReference type="CDD" id="cd12282">
    <property type="entry name" value="RRM2_TatSF1_like"/>
    <property type="match status" value="1"/>
</dbReference>
<keyword evidence="25" id="KW-1185">Reference proteome</keyword>
<evidence type="ECO:0000256" key="17">
    <source>
        <dbReference type="ARBA" id="ARBA00023187"/>
    </source>
</evidence>
<gene>
    <name evidence="26" type="primary">LOC111132626</name>
</gene>
<proteinExistence type="inferred from homology"/>
<dbReference type="InterPro" id="IPR034393">
    <property type="entry name" value="TatSF1-like"/>
</dbReference>
<keyword evidence="8" id="KW-0747">Spliceosome</keyword>
<dbReference type="PANTHER" id="PTHR15608">
    <property type="entry name" value="SPLICING FACTOR U2AF-ASSOCIATED PROTEIN 2"/>
    <property type="match status" value="1"/>
</dbReference>
<feature type="region of interest" description="Disordered" evidence="23">
    <location>
        <begin position="416"/>
        <end position="486"/>
    </location>
</feature>
<evidence type="ECO:0000313" key="25">
    <source>
        <dbReference type="Proteomes" id="UP000694844"/>
    </source>
</evidence>
<dbReference type="OrthoDB" id="10258585at2759"/>
<evidence type="ECO:0000256" key="7">
    <source>
        <dbReference type="ARBA" id="ARBA00022664"/>
    </source>
</evidence>
<keyword evidence="15" id="KW-0010">Activator</keyword>
<evidence type="ECO:0000256" key="21">
    <source>
        <dbReference type="ARBA" id="ARBA00073773"/>
    </source>
</evidence>
<dbReference type="GO" id="GO:0005684">
    <property type="term" value="C:U2-type spliceosomal complex"/>
    <property type="evidence" value="ECO:0007669"/>
    <property type="project" value="UniProtKB-ARBA"/>
</dbReference>
<keyword evidence="19" id="KW-0539">Nucleus</keyword>
<keyword evidence="18" id="KW-0234">DNA repair</keyword>
<reference evidence="25" key="1">
    <citation type="submission" date="2024-06" db="UniProtKB">
        <authorList>
            <consortium name="RefSeq"/>
        </authorList>
    </citation>
    <scope>NUCLEOTIDE SEQUENCE [LARGE SCALE GENOMIC DNA]</scope>
</reference>
<sequence>MDIKMEEEEEEISFEEQLKLEELERKKREGTLTKTDADGTVFEWDDNKKAWFPKIDEDFIAQYQMNYGAEGDQANSKENGKENQSAEDGTHNGMDINSEEYYNWYYKNYYSQYNTEDPQQQQQQQQQEQGDQEGEGQGKEEGGKKGKKRKVSKFLAQKPVEDPKWFDMDEEKNTNVYVSGLPLDITDEEYKELMNKCGMIMYDPVLRGLKLKLYRDENGDPKGDGRCCYIKVESVELALKILDGYEVRGHKIHVERAKFTMKGNFDPSKKRKKLTNKEKKKLKEKQQKLFDWRPERPVGTRLKCEKVVILKHMFIPRDFDEDPMLINELRDDVRDESSKFGEVKSVKLYDNHPDGVITVSFKEPEQADACIEAMNNRWFAKRQISAEAWDGKTKFEIQESEAERDARLKKWEQFLEDGKGKKPEGAGQSPGGAATTEGSGAAGGVCETETEVASPSVCQGEGQRTQGEGVGTEGVGDKTSGAQGDS</sequence>
<feature type="region of interest" description="Disordered" evidence="23">
    <location>
        <begin position="115"/>
        <end position="153"/>
    </location>
</feature>
<dbReference type="RefSeq" id="XP_022336164.1">
    <property type="nucleotide sequence ID" value="XM_022480456.1"/>
</dbReference>
<keyword evidence="17" id="KW-0508">mRNA splicing</keyword>
<keyword evidence="10" id="KW-0227">DNA damage</keyword>
<keyword evidence="6" id="KW-0597">Phosphoprotein</keyword>
<keyword evidence="7" id="KW-0507">mRNA processing</keyword>
<dbReference type="PANTHER" id="PTHR15608:SF0">
    <property type="entry name" value="HIV TAT-SPECIFIC FACTOR 1"/>
    <property type="match status" value="1"/>
</dbReference>
<dbReference type="GO" id="GO:0006281">
    <property type="term" value="P:DNA repair"/>
    <property type="evidence" value="ECO:0007669"/>
    <property type="project" value="UniProtKB-KW"/>
</dbReference>
<organism evidence="25 26">
    <name type="scientific">Crassostrea virginica</name>
    <name type="common">Eastern oyster</name>
    <dbReference type="NCBI Taxonomy" id="6565"/>
    <lineage>
        <taxon>Eukaryota</taxon>
        <taxon>Metazoa</taxon>
        <taxon>Spiralia</taxon>
        <taxon>Lophotrochozoa</taxon>
        <taxon>Mollusca</taxon>
        <taxon>Bivalvia</taxon>
        <taxon>Autobranchia</taxon>
        <taxon>Pteriomorphia</taxon>
        <taxon>Ostreida</taxon>
        <taxon>Ostreoidea</taxon>
        <taxon>Ostreidae</taxon>
        <taxon>Crassostrea</taxon>
    </lineage>
</organism>
<comment type="similarity">
    <text evidence="3">Belongs to the HTATSF1 family.</text>
</comment>
<evidence type="ECO:0000256" key="9">
    <source>
        <dbReference type="ARBA" id="ARBA00022737"/>
    </source>
</evidence>
<dbReference type="Pfam" id="PF00076">
    <property type="entry name" value="RRM_1"/>
    <property type="match status" value="2"/>
</dbReference>
<accession>A0A8B8E922</accession>
<dbReference type="GO" id="GO:0003723">
    <property type="term" value="F:RNA binding"/>
    <property type="evidence" value="ECO:0007669"/>
    <property type="project" value="UniProtKB-UniRule"/>
</dbReference>
<evidence type="ECO:0000256" key="10">
    <source>
        <dbReference type="ARBA" id="ARBA00022763"/>
    </source>
</evidence>
<dbReference type="InterPro" id="IPR035979">
    <property type="entry name" value="RBD_domain_sf"/>
</dbReference>
<dbReference type="CDD" id="cd12281">
    <property type="entry name" value="RRM1_TatSF1_like"/>
    <property type="match status" value="1"/>
</dbReference>
<dbReference type="FunFam" id="3.30.70.330:FF:000202">
    <property type="entry name" value="HIV Tat-specific factor 1"/>
    <property type="match status" value="1"/>
</dbReference>
<evidence type="ECO:0000256" key="8">
    <source>
        <dbReference type="ARBA" id="ARBA00022728"/>
    </source>
</evidence>
<dbReference type="AlphaFoldDB" id="A0A8B8E922"/>
<keyword evidence="16" id="KW-0804">Transcription</keyword>
<evidence type="ECO:0000256" key="14">
    <source>
        <dbReference type="ARBA" id="ARBA00023015"/>
    </source>
</evidence>
<dbReference type="GO" id="GO:0005686">
    <property type="term" value="C:U2 snRNP"/>
    <property type="evidence" value="ECO:0007669"/>
    <property type="project" value="TreeGrafter"/>
</dbReference>
<keyword evidence="5" id="KW-1017">Isopeptide bond</keyword>
<evidence type="ECO:0000256" key="5">
    <source>
        <dbReference type="ARBA" id="ARBA00022499"/>
    </source>
</evidence>
<comment type="subunit">
    <text evidence="20">Component of the 17S U2 SnRNP complex, a ribonucleoprotein complex that contains small nuclear RNA (snRNA) U2 and a number of specific proteins. Within the 17S U2 SnRNP complex, interacts (via UHM region) directly with SF3B1. Component of a complex which is at least composed of HTATSF1/Tat-SF1, the P-TEFb complex components CDK9 and CCNT1, RNA polymerase II, SUPT5H, and NCL/nucleolin. Interacts with GTF2F2/RAP30 and POLR2A. Interacts with TCERG1/CA150. Interacts with (poly-ADP-ribosylated) RPA1; promoting HTATSF1 recruitment to DNA damage sites. Interacts (when phosphorylated) with TOPBP1; promoting recruitment of TOPBP1 to DNA damage sites during S-phase.</text>
</comment>
<evidence type="ECO:0000256" key="18">
    <source>
        <dbReference type="ARBA" id="ARBA00023204"/>
    </source>
</evidence>
<feature type="domain" description="RRM" evidence="24">
    <location>
        <begin position="174"/>
        <end position="259"/>
    </location>
</feature>
<dbReference type="PROSITE" id="PS50102">
    <property type="entry name" value="RRM"/>
    <property type="match status" value="2"/>
</dbReference>
<keyword evidence="13" id="KW-0007">Acetylation</keyword>
<evidence type="ECO:0000256" key="19">
    <source>
        <dbReference type="ARBA" id="ARBA00023242"/>
    </source>
</evidence>
<feature type="region of interest" description="Disordered" evidence="23">
    <location>
        <begin position="70"/>
        <end position="95"/>
    </location>
</feature>
<protein>
    <recommendedName>
        <fullName evidence="21">17S U2 SnRNP complex component HTATSF1</fullName>
    </recommendedName>
</protein>
<evidence type="ECO:0000256" key="20">
    <source>
        <dbReference type="ARBA" id="ARBA00062124"/>
    </source>
</evidence>
<feature type="domain" description="RRM" evidence="24">
    <location>
        <begin position="306"/>
        <end position="391"/>
    </location>
</feature>
<keyword evidence="12 22" id="KW-0694">RNA-binding</keyword>
<comment type="subcellular location">
    <subcellularLocation>
        <location evidence="2">Chromosome</location>
    </subcellularLocation>
    <subcellularLocation>
        <location evidence="1">Nucleus</location>
    </subcellularLocation>
</comment>
<evidence type="ECO:0000256" key="13">
    <source>
        <dbReference type="ARBA" id="ARBA00022990"/>
    </source>
</evidence>
<feature type="compositionally biased region" description="Low complexity" evidence="23">
    <location>
        <begin position="115"/>
        <end position="129"/>
    </location>
</feature>
<evidence type="ECO:0000256" key="6">
    <source>
        <dbReference type="ARBA" id="ARBA00022553"/>
    </source>
</evidence>
<dbReference type="Proteomes" id="UP000694844">
    <property type="component" value="Chromosome 1"/>
</dbReference>
<dbReference type="SUPFAM" id="SSF54928">
    <property type="entry name" value="RNA-binding domain, RBD"/>
    <property type="match status" value="1"/>
</dbReference>
<evidence type="ECO:0000256" key="2">
    <source>
        <dbReference type="ARBA" id="ARBA00004286"/>
    </source>
</evidence>